<dbReference type="OrthoDB" id="3697068at2"/>
<organism evidence="1 2">
    <name type="scientific">Actinomadura logoneensis</name>
    <dbReference type="NCBI Taxonomy" id="2293572"/>
    <lineage>
        <taxon>Bacteria</taxon>
        <taxon>Bacillati</taxon>
        <taxon>Actinomycetota</taxon>
        <taxon>Actinomycetes</taxon>
        <taxon>Streptosporangiales</taxon>
        <taxon>Thermomonosporaceae</taxon>
        <taxon>Actinomadura</taxon>
    </lineage>
</organism>
<protein>
    <submittedName>
        <fullName evidence="1">MarR family transcriptional regulator</fullName>
    </submittedName>
</protein>
<accession>A0A372JS24</accession>
<gene>
    <name evidence="1" type="ORF">DZF91_05925</name>
</gene>
<evidence type="ECO:0000313" key="1">
    <source>
        <dbReference type="EMBL" id="RFU42564.1"/>
    </source>
</evidence>
<dbReference type="Proteomes" id="UP000261811">
    <property type="component" value="Unassembled WGS sequence"/>
</dbReference>
<comment type="caution">
    <text evidence="1">The sequence shown here is derived from an EMBL/GenBank/DDBJ whole genome shotgun (WGS) entry which is preliminary data.</text>
</comment>
<sequence>MNDTVQDVRTHRPIGYWLRHIDRALEADLGGLLAAEGLTRRGWQVLNSVSYEPVTIAALDKTLDAFVSPDEPTMRPQVERLVELGWARLTGDTAELTEEGVRAHRRVREAIAARRARMVECFTPEEFRSLNEMLRRFAEHLATL</sequence>
<dbReference type="InterPro" id="IPR036390">
    <property type="entry name" value="WH_DNA-bd_sf"/>
</dbReference>
<dbReference type="SUPFAM" id="SSF46785">
    <property type="entry name" value="Winged helix' DNA-binding domain"/>
    <property type="match status" value="1"/>
</dbReference>
<evidence type="ECO:0000313" key="2">
    <source>
        <dbReference type="Proteomes" id="UP000261811"/>
    </source>
</evidence>
<dbReference type="InterPro" id="IPR036388">
    <property type="entry name" value="WH-like_DNA-bd_sf"/>
</dbReference>
<dbReference type="EMBL" id="QURH01000113">
    <property type="protein sequence ID" value="RFU42564.1"/>
    <property type="molecule type" value="Genomic_DNA"/>
</dbReference>
<dbReference type="RefSeq" id="WP_117356479.1">
    <property type="nucleotide sequence ID" value="NZ_QURH01000113.1"/>
</dbReference>
<name>A0A372JS24_9ACTN</name>
<dbReference type="Gene3D" id="1.10.10.10">
    <property type="entry name" value="Winged helix-like DNA-binding domain superfamily/Winged helix DNA-binding domain"/>
    <property type="match status" value="1"/>
</dbReference>
<proteinExistence type="predicted"/>
<keyword evidence="2" id="KW-1185">Reference proteome</keyword>
<reference evidence="1 2" key="1">
    <citation type="submission" date="2018-08" db="EMBL/GenBank/DDBJ databases">
        <title>Actinomadura jelena sp. nov., a novel Actinomycete isolated from soil in Chad.</title>
        <authorList>
            <person name="Shi L."/>
        </authorList>
    </citation>
    <scope>NUCLEOTIDE SEQUENCE [LARGE SCALE GENOMIC DNA]</scope>
    <source>
        <strain evidence="1 2">NEAU-G17</strain>
    </source>
</reference>
<dbReference type="AlphaFoldDB" id="A0A372JS24"/>